<evidence type="ECO:0000313" key="6">
    <source>
        <dbReference type="RefSeq" id="XP_022325503.1"/>
    </source>
</evidence>
<feature type="domain" description="Helix-hairpin-helix DNA-binding motif class 1" evidence="3">
    <location>
        <begin position="86"/>
        <end position="105"/>
    </location>
</feature>
<evidence type="ECO:0000313" key="8">
    <source>
        <dbReference type="RefSeq" id="XP_022325505.1"/>
    </source>
</evidence>
<dbReference type="NCBIfam" id="TIGR00426">
    <property type="entry name" value="competence protein ComEA helix-hairpin-helix repeat region"/>
    <property type="match status" value="1"/>
</dbReference>
<evidence type="ECO:0000259" key="3">
    <source>
        <dbReference type="SMART" id="SM00278"/>
    </source>
</evidence>
<sequence length="586" mass="64624">MGAINSCCIPKHLDTDKSTPKMKGHKRNLSAAFNMSALLEEDPGQNLLNINYATEEELMTLPGINRVTAKGIIEYRRKIGGFKKIEDVALVSGVGAVKLNLIREEITLSIKRMGSTGPPTEENSPTGSRSDISFKSETSRKSNGKINVNTANVFQLMKVKGIGQVLAENIVTYRDKKGRFKAVDDLVKVKGIGPNLLSAIRKQIALDDSESLNNTQPNGHIPSPAENEGNNSLPPTTSSSDHDGHSNCRILSTSTENMLDILKPIFKSSARPKVTPFNFKHKNRGVVRVASWNVERFDVEKAENLGVKEVICMTILENGFGVVAFQELADENGLQKICDELNNPIISHVKKWSGKKGSWKCVVSKSTGRMYRSMEYNGFLYDTSQGISLSSSAILTKPNRSTKDFVRRPFVGIFKMKNFDCIITSVHLKATGLSNEDLEELQAEIDKVPKVVKALEDHYPGEKDIILLGDFNLEPDKEDFDCLRKKGYSNAIPKGTFTNISNKNLKGSRTYDHIWLTKETQKVASGNSGVVRDGLTNALIPNNWSWGGVVSDHCPVWVEVYTSKDLDTADLSIGPEAIKFTLGTEG</sequence>
<feature type="domain" description="Helix-hairpin-helix DNA-binding motif class 1" evidence="3">
    <location>
        <begin position="56"/>
        <end position="75"/>
    </location>
</feature>
<proteinExistence type="predicted"/>
<dbReference type="RefSeq" id="XP_022325506.1">
    <property type="nucleotide sequence ID" value="XM_022469798.1"/>
</dbReference>
<organism evidence="4 6">
    <name type="scientific">Crassostrea virginica</name>
    <name type="common">Eastern oyster</name>
    <dbReference type="NCBI Taxonomy" id="6565"/>
    <lineage>
        <taxon>Eukaryota</taxon>
        <taxon>Metazoa</taxon>
        <taxon>Spiralia</taxon>
        <taxon>Lophotrochozoa</taxon>
        <taxon>Mollusca</taxon>
        <taxon>Bivalvia</taxon>
        <taxon>Autobranchia</taxon>
        <taxon>Pteriomorphia</taxon>
        <taxon>Ostreida</taxon>
        <taxon>Ostreoidea</taxon>
        <taxon>Ostreidae</taxon>
        <taxon>Crassostrea</taxon>
    </lineage>
</organism>
<evidence type="ECO:0000256" key="2">
    <source>
        <dbReference type="SAM" id="MobiDB-lite"/>
    </source>
</evidence>
<evidence type="ECO:0000256" key="1">
    <source>
        <dbReference type="ARBA" id="ARBA00015260"/>
    </source>
</evidence>
<feature type="domain" description="Helix-hairpin-helix DNA-binding motif class 1" evidence="3">
    <location>
        <begin position="184"/>
        <end position="203"/>
    </location>
</feature>
<evidence type="ECO:0000313" key="9">
    <source>
        <dbReference type="RefSeq" id="XP_022325506.1"/>
    </source>
</evidence>
<dbReference type="KEGG" id="cvn:111125727"/>
<dbReference type="RefSeq" id="XP_022325503.1">
    <property type="nucleotide sequence ID" value="XM_022469795.1"/>
</dbReference>
<feature type="compositionally biased region" description="Polar residues" evidence="2">
    <location>
        <begin position="228"/>
        <end position="239"/>
    </location>
</feature>
<dbReference type="GO" id="GO:0003677">
    <property type="term" value="F:DNA binding"/>
    <property type="evidence" value="ECO:0007669"/>
    <property type="project" value="InterPro"/>
</dbReference>
<dbReference type="RefSeq" id="XP_022325504.1">
    <property type="nucleotide sequence ID" value="XM_022469796.1"/>
</dbReference>
<dbReference type="InterPro" id="IPR010994">
    <property type="entry name" value="RuvA_2-like"/>
</dbReference>
<dbReference type="PANTHER" id="PTHR21180:SF32">
    <property type="entry name" value="ENDONUCLEASE_EXONUCLEASE_PHOSPHATASE FAMILY DOMAIN-CONTAINING PROTEIN 1"/>
    <property type="match status" value="1"/>
</dbReference>
<dbReference type="RefSeq" id="XP_022325502.1">
    <property type="nucleotide sequence ID" value="XM_022469794.1"/>
</dbReference>
<dbReference type="InterPro" id="IPR003583">
    <property type="entry name" value="Hlx-hairpin-Hlx_DNA-bd_motif"/>
</dbReference>
<dbReference type="CDD" id="cd10283">
    <property type="entry name" value="MnuA_DNase1-like"/>
    <property type="match status" value="1"/>
</dbReference>
<dbReference type="Gene3D" id="1.10.150.320">
    <property type="entry name" value="Photosystem II 12 kDa extrinsic protein"/>
    <property type="match status" value="2"/>
</dbReference>
<dbReference type="Proteomes" id="UP000694844">
    <property type="component" value="Chromosome 3"/>
</dbReference>
<evidence type="ECO:0000313" key="7">
    <source>
        <dbReference type="RefSeq" id="XP_022325504.1"/>
    </source>
</evidence>
<dbReference type="GO" id="GO:0005886">
    <property type="term" value="C:plasma membrane"/>
    <property type="evidence" value="ECO:0007669"/>
    <property type="project" value="TreeGrafter"/>
</dbReference>
<keyword evidence="4" id="KW-1185">Reference proteome</keyword>
<dbReference type="InterPro" id="IPR051675">
    <property type="entry name" value="Endo/Exo/Phosphatase_dom_1"/>
</dbReference>
<feature type="region of interest" description="Disordered" evidence="2">
    <location>
        <begin position="112"/>
        <end position="142"/>
    </location>
</feature>
<feature type="region of interest" description="Disordered" evidence="2">
    <location>
        <begin position="208"/>
        <end position="249"/>
    </location>
</feature>
<dbReference type="GO" id="GO:0003824">
    <property type="term" value="F:catalytic activity"/>
    <property type="evidence" value="ECO:0007669"/>
    <property type="project" value="InterPro"/>
</dbReference>
<dbReference type="RefSeq" id="XP_022325505.1">
    <property type="nucleotide sequence ID" value="XM_022469797.1"/>
</dbReference>
<dbReference type="InterPro" id="IPR004509">
    <property type="entry name" value="Competence_ComEA_HhH"/>
</dbReference>
<protein>
    <recommendedName>
        <fullName evidence="1">Endonuclease/exonuclease/phosphatase family domain-containing protein 1</fullName>
    </recommendedName>
</protein>
<dbReference type="PANTHER" id="PTHR21180">
    <property type="entry name" value="ENDONUCLEASE/EXONUCLEASE/PHOSPHATASE FAMILY DOMAIN-CONTAINING PROTEIN 1"/>
    <property type="match status" value="1"/>
</dbReference>
<dbReference type="AlphaFoldDB" id="A0A8B8DBU8"/>
<dbReference type="OrthoDB" id="6237065at2759"/>
<evidence type="ECO:0000313" key="5">
    <source>
        <dbReference type="RefSeq" id="XP_022325502.1"/>
    </source>
</evidence>
<reference evidence="5 6" key="1">
    <citation type="submission" date="2025-04" db="UniProtKB">
        <authorList>
            <consortium name="RefSeq"/>
        </authorList>
    </citation>
    <scope>IDENTIFICATION</scope>
    <source>
        <tissue evidence="5 6">Whole sample</tissue>
    </source>
</reference>
<dbReference type="GeneID" id="111125727"/>
<evidence type="ECO:0000313" key="4">
    <source>
        <dbReference type="Proteomes" id="UP000694844"/>
    </source>
</evidence>
<dbReference type="SUPFAM" id="SSF56219">
    <property type="entry name" value="DNase I-like"/>
    <property type="match status" value="1"/>
</dbReference>
<dbReference type="Gene3D" id="3.60.10.10">
    <property type="entry name" value="Endonuclease/exonuclease/phosphatase"/>
    <property type="match status" value="1"/>
</dbReference>
<dbReference type="InterPro" id="IPR036691">
    <property type="entry name" value="Endo/exonu/phosph_ase_sf"/>
</dbReference>
<feature type="domain" description="Helix-hairpin-helix DNA-binding motif class 1" evidence="3">
    <location>
        <begin position="154"/>
        <end position="173"/>
    </location>
</feature>
<dbReference type="SMART" id="SM00278">
    <property type="entry name" value="HhH1"/>
    <property type="match status" value="4"/>
</dbReference>
<dbReference type="GO" id="GO:0006281">
    <property type="term" value="P:DNA repair"/>
    <property type="evidence" value="ECO:0007669"/>
    <property type="project" value="InterPro"/>
</dbReference>
<accession>A0A8B8DBU8</accession>
<dbReference type="SUPFAM" id="SSF47781">
    <property type="entry name" value="RuvA domain 2-like"/>
    <property type="match status" value="2"/>
</dbReference>
<gene>
    <name evidence="5 6 7 8 9" type="primary">LOC111125727</name>
</gene>
<dbReference type="Pfam" id="PF12836">
    <property type="entry name" value="HHH_3"/>
    <property type="match status" value="2"/>
</dbReference>
<name>A0A8B8DBU8_CRAVI</name>
<feature type="compositionally biased region" description="Polar residues" evidence="2">
    <location>
        <begin position="117"/>
        <end position="131"/>
    </location>
</feature>